<dbReference type="InterPro" id="IPR051752">
    <property type="entry name" value="Mito_2-oxodicarb_carrier"/>
</dbReference>
<dbReference type="GO" id="GO:0005743">
    <property type="term" value="C:mitochondrial inner membrane"/>
    <property type="evidence" value="ECO:0007669"/>
    <property type="project" value="UniProtKB-SubCell"/>
</dbReference>
<keyword evidence="4" id="KW-0677">Repeat</keyword>
<evidence type="ECO:0000313" key="10">
    <source>
        <dbReference type="EMBL" id="CAD8077679.1"/>
    </source>
</evidence>
<dbReference type="InterPro" id="IPR018108">
    <property type="entry name" value="MCP_transmembrane"/>
</dbReference>
<accession>A0A8S1MDS5</accession>
<evidence type="ECO:0008006" key="12">
    <source>
        <dbReference type="Google" id="ProtNLM"/>
    </source>
</evidence>
<sequence>MGDYIKALIETQVIGAFRVALTMPLEHVLDRIKTYKQSKQGITYIQSYLDIKGARGLIGLYDGFYPSFLRNMVKQYYRWPMMIFIPSMLNDYIHNQSINKIITGASIGLFESCIITPFERLKTLKMTSMATGFGYLKYITLNLFMQDSEFKLRDKWFHGQIIYIGIIKSVMHQKQNLDNHFLQLIH</sequence>
<evidence type="ECO:0000256" key="4">
    <source>
        <dbReference type="ARBA" id="ARBA00022737"/>
    </source>
</evidence>
<keyword evidence="3 9" id="KW-0813">Transport</keyword>
<dbReference type="PANTHER" id="PTHR46356:SF1">
    <property type="entry name" value="MITOCHONDRIAL 2-OXODICARBOXYLATE CARRIER"/>
    <property type="match status" value="1"/>
</dbReference>
<keyword evidence="11" id="KW-1185">Reference proteome</keyword>
<gene>
    <name evidence="10" type="ORF">PSON_ATCC_30995.1.T0360251</name>
</gene>
<proteinExistence type="inferred from homology"/>
<dbReference type="PANTHER" id="PTHR46356">
    <property type="entry name" value="MITOCHONDRIAL 2-OXODICARBOXYLATE CARRIER"/>
    <property type="match status" value="1"/>
</dbReference>
<dbReference type="PROSITE" id="PS50920">
    <property type="entry name" value="SOLCAR"/>
    <property type="match status" value="1"/>
</dbReference>
<reference evidence="10" key="1">
    <citation type="submission" date="2021-01" db="EMBL/GenBank/DDBJ databases">
        <authorList>
            <consortium name="Genoscope - CEA"/>
            <person name="William W."/>
        </authorList>
    </citation>
    <scope>NUCLEOTIDE SEQUENCE</scope>
</reference>
<keyword evidence="7" id="KW-0496">Mitochondrion</keyword>
<dbReference type="EMBL" id="CAJJDN010000036">
    <property type="protein sequence ID" value="CAD8077679.1"/>
    <property type="molecule type" value="Genomic_DNA"/>
</dbReference>
<evidence type="ECO:0000256" key="6">
    <source>
        <dbReference type="ARBA" id="ARBA00022989"/>
    </source>
</evidence>
<evidence type="ECO:0000256" key="3">
    <source>
        <dbReference type="ARBA" id="ARBA00022448"/>
    </source>
</evidence>
<keyword evidence="8 9" id="KW-0812">Transmembrane</keyword>
<evidence type="ECO:0000256" key="7">
    <source>
        <dbReference type="ARBA" id="ARBA00023128"/>
    </source>
</evidence>
<name>A0A8S1MDS5_9CILI</name>
<dbReference type="AlphaFoldDB" id="A0A8S1MDS5"/>
<comment type="subcellular location">
    <subcellularLocation>
        <location evidence="1">Mitochondrion inner membrane</location>
        <topology evidence="1">Multi-pass membrane protein</topology>
    </subcellularLocation>
</comment>
<protein>
    <recommendedName>
        <fullName evidence="12">Mitochondrial carrier protein</fullName>
    </recommendedName>
</protein>
<feature type="repeat" description="Solcar" evidence="8">
    <location>
        <begin position="2"/>
        <end position="88"/>
    </location>
</feature>
<comment type="caution">
    <text evidence="10">The sequence shown here is derived from an EMBL/GenBank/DDBJ whole genome shotgun (WGS) entry which is preliminary data.</text>
</comment>
<dbReference type="OrthoDB" id="434783at2759"/>
<keyword evidence="6" id="KW-1133">Transmembrane helix</keyword>
<evidence type="ECO:0000256" key="2">
    <source>
        <dbReference type="ARBA" id="ARBA00006375"/>
    </source>
</evidence>
<dbReference type="Pfam" id="PF00153">
    <property type="entry name" value="Mito_carr"/>
    <property type="match status" value="1"/>
</dbReference>
<organism evidence="10 11">
    <name type="scientific">Paramecium sonneborni</name>
    <dbReference type="NCBI Taxonomy" id="65129"/>
    <lineage>
        <taxon>Eukaryota</taxon>
        <taxon>Sar</taxon>
        <taxon>Alveolata</taxon>
        <taxon>Ciliophora</taxon>
        <taxon>Intramacronucleata</taxon>
        <taxon>Oligohymenophorea</taxon>
        <taxon>Peniculida</taxon>
        <taxon>Parameciidae</taxon>
        <taxon>Paramecium</taxon>
    </lineage>
</organism>
<evidence type="ECO:0000256" key="5">
    <source>
        <dbReference type="ARBA" id="ARBA00022792"/>
    </source>
</evidence>
<evidence type="ECO:0000256" key="8">
    <source>
        <dbReference type="PROSITE-ProRule" id="PRU00282"/>
    </source>
</evidence>
<evidence type="ECO:0000256" key="9">
    <source>
        <dbReference type="RuleBase" id="RU000488"/>
    </source>
</evidence>
<keyword evidence="8" id="KW-0472">Membrane</keyword>
<dbReference type="Proteomes" id="UP000692954">
    <property type="component" value="Unassembled WGS sequence"/>
</dbReference>
<comment type="similarity">
    <text evidence="2 9">Belongs to the mitochondrial carrier (TC 2.A.29) family.</text>
</comment>
<evidence type="ECO:0000256" key="1">
    <source>
        <dbReference type="ARBA" id="ARBA00004448"/>
    </source>
</evidence>
<keyword evidence="5" id="KW-0999">Mitochondrion inner membrane</keyword>
<evidence type="ECO:0000313" key="11">
    <source>
        <dbReference type="Proteomes" id="UP000692954"/>
    </source>
</evidence>